<feature type="active site" evidence="12">
    <location>
        <position position="294"/>
    </location>
</feature>
<evidence type="ECO:0000259" key="15">
    <source>
        <dbReference type="Pfam" id="PF00561"/>
    </source>
</evidence>
<sequence length="345" mass="37562">MNAPNSLLRDIPDDAGSPAFSPTDAPAAAGNADAPDLYPPIEPYAAGVLPLSDGYTMPYELCGNPDGLPAVVFHGGPGAGCTATHRRYFDPRAYKIVLFDQRGAGRSTPYAGIAHNTTPKLVEDIERLRAHLGIERWVVFGGSWGSTLGLAYAAAHPQACLALILRGIWLCRPEDETWWFDGIRTFFPEYWNDFAAHIPEAERGDLLGAYLRRLTDPDPDVHLAAAKAWDVYETRCSTLLPPDPSELAEPPRLSMARIEAHYMRHAVFMGAGELLASVPRFRHVPGVIVHGRYDMLCPVDAAIALAQAWPEAQLQIAPDAGHSALEPGIRSRLVAATDRFRVLVG</sequence>
<dbReference type="EC" id="3.4.11.5" evidence="4 11"/>
<evidence type="ECO:0000256" key="11">
    <source>
        <dbReference type="PIRNR" id="PIRNR006431"/>
    </source>
</evidence>
<dbReference type="PRINTS" id="PR00793">
    <property type="entry name" value="PROAMNOPTASE"/>
</dbReference>
<dbReference type="SUPFAM" id="SSF53474">
    <property type="entry name" value="alpha/beta-Hydrolases"/>
    <property type="match status" value="1"/>
</dbReference>
<dbReference type="NCBIfam" id="TIGR01249">
    <property type="entry name" value="pro_imino_pep_1"/>
    <property type="match status" value="1"/>
</dbReference>
<feature type="compositionally biased region" description="Low complexity" evidence="14">
    <location>
        <begin position="22"/>
        <end position="33"/>
    </location>
</feature>
<evidence type="ECO:0000256" key="1">
    <source>
        <dbReference type="ARBA" id="ARBA00001585"/>
    </source>
</evidence>
<evidence type="ECO:0000313" key="17">
    <source>
        <dbReference type="Proteomes" id="UP000308707"/>
    </source>
</evidence>
<keyword evidence="9 11" id="KW-0378">Hydrolase</keyword>
<comment type="catalytic activity">
    <reaction evidence="1 11 13">
        <text>Release of N-terminal proline from a peptide.</text>
        <dbReference type="EC" id="3.4.11.5"/>
    </reaction>
</comment>
<keyword evidence="6 11" id="KW-0031">Aminopeptidase</keyword>
<gene>
    <name evidence="16" type="primary">pip</name>
    <name evidence="16" type="ORF">FCE95_06045</name>
</gene>
<comment type="caution">
    <text evidence="16">The sequence shown here is derived from an EMBL/GenBank/DDBJ whole genome shotgun (WGS) entry which is preliminary data.</text>
</comment>
<evidence type="ECO:0000256" key="10">
    <source>
        <dbReference type="ARBA" id="ARBA00029605"/>
    </source>
</evidence>
<dbReference type="Proteomes" id="UP000308707">
    <property type="component" value="Unassembled WGS sequence"/>
</dbReference>
<dbReference type="PANTHER" id="PTHR43722">
    <property type="entry name" value="PROLINE IMINOPEPTIDASE"/>
    <property type="match status" value="1"/>
</dbReference>
<keyword evidence="7 11" id="KW-0963">Cytoplasm</keyword>
<evidence type="ECO:0000256" key="3">
    <source>
        <dbReference type="ARBA" id="ARBA00010088"/>
    </source>
</evidence>
<accession>A0A4U5JYK5</accession>
<dbReference type="EMBL" id="SZUA01000001">
    <property type="protein sequence ID" value="TKR33831.1"/>
    <property type="molecule type" value="Genomic_DNA"/>
</dbReference>
<dbReference type="OrthoDB" id="9796770at2"/>
<evidence type="ECO:0000256" key="5">
    <source>
        <dbReference type="ARBA" id="ARBA00021843"/>
    </source>
</evidence>
<feature type="active site" description="Proton donor" evidence="12">
    <location>
        <position position="322"/>
    </location>
</feature>
<organism evidence="16 17">
    <name type="scientific">Luteimonas gilva</name>
    <dbReference type="NCBI Taxonomy" id="2572684"/>
    <lineage>
        <taxon>Bacteria</taxon>
        <taxon>Pseudomonadati</taxon>
        <taxon>Pseudomonadota</taxon>
        <taxon>Gammaproteobacteria</taxon>
        <taxon>Lysobacterales</taxon>
        <taxon>Lysobacteraceae</taxon>
        <taxon>Luteimonas</taxon>
    </lineage>
</organism>
<evidence type="ECO:0000256" key="9">
    <source>
        <dbReference type="ARBA" id="ARBA00022801"/>
    </source>
</evidence>
<feature type="region of interest" description="Disordered" evidence="14">
    <location>
        <begin position="1"/>
        <end position="33"/>
    </location>
</feature>
<dbReference type="AlphaFoldDB" id="A0A4U5JYK5"/>
<proteinExistence type="inferred from homology"/>
<comment type="similarity">
    <text evidence="3 11 13">Belongs to the peptidase S33 family.</text>
</comment>
<dbReference type="GO" id="GO:0006508">
    <property type="term" value="P:proteolysis"/>
    <property type="evidence" value="ECO:0007669"/>
    <property type="project" value="UniProtKB-KW"/>
</dbReference>
<keyword evidence="8 11" id="KW-0645">Protease</keyword>
<dbReference type="PANTHER" id="PTHR43722:SF1">
    <property type="entry name" value="PROLINE IMINOPEPTIDASE"/>
    <property type="match status" value="1"/>
</dbReference>
<evidence type="ECO:0000256" key="12">
    <source>
        <dbReference type="PIRSR" id="PIRSR006431-1"/>
    </source>
</evidence>
<dbReference type="InterPro" id="IPR005944">
    <property type="entry name" value="Pro_iminopeptidase"/>
</dbReference>
<comment type="subcellular location">
    <subcellularLocation>
        <location evidence="2 11">Cytoplasm</location>
    </subcellularLocation>
</comment>
<dbReference type="GO" id="GO:0005737">
    <property type="term" value="C:cytoplasm"/>
    <property type="evidence" value="ECO:0007669"/>
    <property type="project" value="UniProtKB-SubCell"/>
</dbReference>
<dbReference type="Pfam" id="PF00561">
    <property type="entry name" value="Abhydrolase_1"/>
    <property type="match status" value="1"/>
</dbReference>
<evidence type="ECO:0000256" key="13">
    <source>
        <dbReference type="RuleBase" id="RU003421"/>
    </source>
</evidence>
<name>A0A4U5JYK5_9GAMM</name>
<protein>
    <recommendedName>
        <fullName evidence="5 11">Proline iminopeptidase</fullName>
        <shortName evidence="11">PIP</shortName>
        <ecNumber evidence="4 11">3.4.11.5</ecNumber>
    </recommendedName>
    <alternativeName>
        <fullName evidence="10 11">Prolyl aminopeptidase</fullName>
    </alternativeName>
</protein>
<dbReference type="Gene3D" id="3.40.50.1820">
    <property type="entry name" value="alpha/beta hydrolase"/>
    <property type="match status" value="1"/>
</dbReference>
<dbReference type="GO" id="GO:0004177">
    <property type="term" value="F:aminopeptidase activity"/>
    <property type="evidence" value="ECO:0007669"/>
    <property type="project" value="UniProtKB-UniRule"/>
</dbReference>
<evidence type="ECO:0000256" key="4">
    <source>
        <dbReference type="ARBA" id="ARBA00012568"/>
    </source>
</evidence>
<reference evidence="16 17" key="1">
    <citation type="submission" date="2019-04" db="EMBL/GenBank/DDBJ databases">
        <title>Reference strain of H23.</title>
        <authorList>
            <person name="Luo X."/>
        </authorList>
    </citation>
    <scope>NUCLEOTIDE SEQUENCE [LARGE SCALE GENOMIC DNA]</scope>
    <source>
        <strain evidence="16 17">H23</strain>
    </source>
</reference>
<dbReference type="PIRSF" id="PIRSF006431">
    <property type="entry name" value="Pept_S33"/>
    <property type="match status" value="1"/>
</dbReference>
<feature type="domain" description="AB hydrolase-1" evidence="15">
    <location>
        <begin position="71"/>
        <end position="326"/>
    </location>
</feature>
<dbReference type="InterPro" id="IPR029058">
    <property type="entry name" value="AB_hydrolase_fold"/>
</dbReference>
<evidence type="ECO:0000256" key="7">
    <source>
        <dbReference type="ARBA" id="ARBA00022490"/>
    </source>
</evidence>
<feature type="active site" description="Nucleophile" evidence="12">
    <location>
        <position position="143"/>
    </location>
</feature>
<evidence type="ECO:0000256" key="8">
    <source>
        <dbReference type="ARBA" id="ARBA00022670"/>
    </source>
</evidence>
<dbReference type="InterPro" id="IPR002410">
    <property type="entry name" value="Peptidase_S33"/>
</dbReference>
<keyword evidence="17" id="KW-1185">Reference proteome</keyword>
<evidence type="ECO:0000256" key="6">
    <source>
        <dbReference type="ARBA" id="ARBA00022438"/>
    </source>
</evidence>
<dbReference type="RefSeq" id="WP_137266037.1">
    <property type="nucleotide sequence ID" value="NZ_SZUA01000001.1"/>
</dbReference>
<dbReference type="InterPro" id="IPR000073">
    <property type="entry name" value="AB_hydrolase_1"/>
</dbReference>
<evidence type="ECO:0000313" key="16">
    <source>
        <dbReference type="EMBL" id="TKR33831.1"/>
    </source>
</evidence>
<evidence type="ECO:0000256" key="2">
    <source>
        <dbReference type="ARBA" id="ARBA00004496"/>
    </source>
</evidence>
<evidence type="ECO:0000256" key="14">
    <source>
        <dbReference type="SAM" id="MobiDB-lite"/>
    </source>
</evidence>